<feature type="region of interest" description="Disordered" evidence="1">
    <location>
        <begin position="26"/>
        <end position="155"/>
    </location>
</feature>
<feature type="compositionally biased region" description="Basic and acidic residues" evidence="1">
    <location>
        <begin position="189"/>
        <end position="202"/>
    </location>
</feature>
<feature type="compositionally biased region" description="Basic and acidic residues" evidence="1">
    <location>
        <begin position="33"/>
        <end position="42"/>
    </location>
</feature>
<reference evidence="2 3" key="1">
    <citation type="submission" date="2019-06" db="EMBL/GenBank/DDBJ databases">
        <title>Wine fermentation using esterase from Monascus purpureus.</title>
        <authorList>
            <person name="Geng C."/>
            <person name="Zhang Y."/>
        </authorList>
    </citation>
    <scope>NUCLEOTIDE SEQUENCE [LARGE SCALE GENOMIC DNA]</scope>
    <source>
        <strain evidence="2">HQ1</strain>
    </source>
</reference>
<evidence type="ECO:0000313" key="2">
    <source>
        <dbReference type="EMBL" id="TQB75786.1"/>
    </source>
</evidence>
<feature type="region of interest" description="Disordered" evidence="1">
    <location>
        <begin position="341"/>
        <end position="361"/>
    </location>
</feature>
<organism evidence="2 3">
    <name type="scientific">Monascus purpureus</name>
    <name type="common">Red mold</name>
    <name type="synonym">Monascus anka</name>
    <dbReference type="NCBI Taxonomy" id="5098"/>
    <lineage>
        <taxon>Eukaryota</taxon>
        <taxon>Fungi</taxon>
        <taxon>Dikarya</taxon>
        <taxon>Ascomycota</taxon>
        <taxon>Pezizomycotina</taxon>
        <taxon>Eurotiomycetes</taxon>
        <taxon>Eurotiomycetidae</taxon>
        <taxon>Eurotiales</taxon>
        <taxon>Aspergillaceae</taxon>
        <taxon>Monascus</taxon>
    </lineage>
</organism>
<feature type="compositionally biased region" description="Polar residues" evidence="1">
    <location>
        <begin position="351"/>
        <end position="361"/>
    </location>
</feature>
<evidence type="ECO:0000313" key="3">
    <source>
        <dbReference type="Proteomes" id="UP000319663"/>
    </source>
</evidence>
<dbReference type="Proteomes" id="UP000319663">
    <property type="component" value="Unassembled WGS sequence"/>
</dbReference>
<feature type="compositionally biased region" description="Basic and acidic residues" evidence="1">
    <location>
        <begin position="99"/>
        <end position="122"/>
    </location>
</feature>
<proteinExistence type="predicted"/>
<sequence>MWLFRGAQSAVFYYLSCTPCINSSERHKRKREAFRSQKEKAKANAVVTDQPRAFLQPTPFSTNPGWAEEISLGPGPPARKGRHKADRECPGSSSSEDEVSNRTEKGARGERRNWMRYQREDEPLWGQGLKGSSVGISGRARADTDTSNSYYIPRVPPVNDLHPPIVSGPKSRAEVKWMLQPPPSAKVMAGKEKSTTVRELPRRRTLNNLRSEDGEDEPKISEPENGKLSCRLNPSPRRSGVSHLPSPAVRSKKTVITCPATLSDGLYDDTTSSSECDLRIPCEPSPTFRPPSRSFSCDTLRSLGFGWETITYSMEYRLRFGRNPTECSSIYSRRTKSPKLTASGSIDYRSPPSNGSYLHAPQRSNSKNVQLWHLEINDDGSHDIAVGQLDSIQPARWSIDF</sequence>
<accession>A0A507R4K0</accession>
<dbReference type="OrthoDB" id="506431at2759"/>
<protein>
    <submittedName>
        <fullName evidence="2">Uncharacterized protein</fullName>
    </submittedName>
</protein>
<gene>
    <name evidence="2" type="ORF">MPDQ_001750</name>
</gene>
<evidence type="ECO:0000256" key="1">
    <source>
        <dbReference type="SAM" id="MobiDB-lite"/>
    </source>
</evidence>
<dbReference type="AlphaFoldDB" id="A0A507R4K0"/>
<name>A0A507R4K0_MONPU</name>
<feature type="region of interest" description="Disordered" evidence="1">
    <location>
        <begin position="185"/>
        <end position="248"/>
    </location>
</feature>
<dbReference type="EMBL" id="VIFY01000015">
    <property type="protein sequence ID" value="TQB75786.1"/>
    <property type="molecule type" value="Genomic_DNA"/>
</dbReference>
<keyword evidence="3" id="KW-1185">Reference proteome</keyword>
<comment type="caution">
    <text evidence="2">The sequence shown here is derived from an EMBL/GenBank/DDBJ whole genome shotgun (WGS) entry which is preliminary data.</text>
</comment>